<name>A0A101HJY1_9BACT</name>
<dbReference type="EMBL" id="LGGN01000060">
    <property type="protein sequence ID" value="KUK78198.1"/>
    <property type="molecule type" value="Genomic_DNA"/>
</dbReference>
<proteinExistence type="predicted"/>
<sequence length="49" mass="5874">MYRNIYLYHFRCNTNVFFLNETFVTNVIRIYCNLPSQVMMDLLLSCDGS</sequence>
<comment type="caution">
    <text evidence="1">The sequence shown here is derived from an EMBL/GenBank/DDBJ whole genome shotgun (WGS) entry which is preliminary data.</text>
</comment>
<evidence type="ECO:0000313" key="2">
    <source>
        <dbReference type="Proteomes" id="UP000053860"/>
    </source>
</evidence>
<evidence type="ECO:0000313" key="1">
    <source>
        <dbReference type="EMBL" id="KUK78198.1"/>
    </source>
</evidence>
<organism evidence="1 2">
    <name type="scientific">Proteiniphilum acetatigenes</name>
    <dbReference type="NCBI Taxonomy" id="294710"/>
    <lineage>
        <taxon>Bacteria</taxon>
        <taxon>Pseudomonadati</taxon>
        <taxon>Bacteroidota</taxon>
        <taxon>Bacteroidia</taxon>
        <taxon>Bacteroidales</taxon>
        <taxon>Dysgonomonadaceae</taxon>
        <taxon>Proteiniphilum</taxon>
    </lineage>
</organism>
<reference evidence="2" key="1">
    <citation type="journal article" date="2015" name="MBio">
        <title>Genome-Resolved Metagenomic Analysis Reveals Roles for Candidate Phyla and Other Microbial Community Members in Biogeochemical Transformations in Oil Reservoirs.</title>
        <authorList>
            <person name="Hu P."/>
            <person name="Tom L."/>
            <person name="Singh A."/>
            <person name="Thomas B.C."/>
            <person name="Baker B.J."/>
            <person name="Piceno Y.M."/>
            <person name="Andersen G.L."/>
            <person name="Banfield J.F."/>
        </authorList>
    </citation>
    <scope>NUCLEOTIDE SEQUENCE [LARGE SCALE GENOMIC DNA]</scope>
</reference>
<dbReference type="Proteomes" id="UP000053860">
    <property type="component" value="Unassembled WGS sequence"/>
</dbReference>
<dbReference type="AlphaFoldDB" id="A0A101HJY1"/>
<gene>
    <name evidence="1" type="ORF">XD92_0461</name>
</gene>
<protein>
    <submittedName>
        <fullName evidence="1">Uncharacterized protein</fullName>
    </submittedName>
</protein>
<accession>A0A101HJY1</accession>